<sequence>MKRSLSFLLGLFGQRRSRWDREMMRLRRLAYEDELTEVGNLRAFRE</sequence>
<dbReference type="AlphaFoldDB" id="A0A1G6ZC82"/>
<organism evidence="1 2">
    <name type="scientific">Bhargavaea beijingensis</name>
    <dbReference type="NCBI Taxonomy" id="426756"/>
    <lineage>
        <taxon>Bacteria</taxon>
        <taxon>Bacillati</taxon>
        <taxon>Bacillota</taxon>
        <taxon>Bacilli</taxon>
        <taxon>Bacillales</taxon>
        <taxon>Caryophanaceae</taxon>
        <taxon>Bhargavaea</taxon>
    </lineage>
</organism>
<proteinExistence type="predicted"/>
<accession>A0A1G6ZC82</accession>
<dbReference type="EMBL" id="FNAR01000002">
    <property type="protein sequence ID" value="SDD99913.1"/>
    <property type="molecule type" value="Genomic_DNA"/>
</dbReference>
<dbReference type="STRING" id="426756.SAMN04488126_102272"/>
<gene>
    <name evidence="1" type="ORF">SAMN04488126_102272</name>
</gene>
<dbReference type="RefSeq" id="WP_176765012.1">
    <property type="nucleotide sequence ID" value="NZ_FNAR01000002.1"/>
</dbReference>
<name>A0A1G6ZC82_9BACL</name>
<protein>
    <submittedName>
        <fullName evidence="1">Uncharacterized protein</fullName>
    </submittedName>
</protein>
<reference evidence="1 2" key="1">
    <citation type="submission" date="2016-10" db="EMBL/GenBank/DDBJ databases">
        <authorList>
            <person name="de Groot N.N."/>
        </authorList>
    </citation>
    <scope>NUCLEOTIDE SEQUENCE [LARGE SCALE GENOMIC DNA]</scope>
    <source>
        <strain evidence="1 2">CGMCC 1.6762</strain>
    </source>
</reference>
<dbReference type="Proteomes" id="UP000198823">
    <property type="component" value="Unassembled WGS sequence"/>
</dbReference>
<evidence type="ECO:0000313" key="2">
    <source>
        <dbReference type="Proteomes" id="UP000198823"/>
    </source>
</evidence>
<evidence type="ECO:0000313" key="1">
    <source>
        <dbReference type="EMBL" id="SDD99913.1"/>
    </source>
</evidence>